<accession>A0A5E4F396</accession>
<reference evidence="4" key="1">
    <citation type="journal article" date="2020" name="Plant J.">
        <title>Transposons played a major role in the diversification between the closely related almond and peach genomes: results from the almond genome sequence.</title>
        <authorList>
            <person name="Alioto T."/>
            <person name="Alexiou K.G."/>
            <person name="Bardil A."/>
            <person name="Barteri F."/>
            <person name="Castanera R."/>
            <person name="Cruz F."/>
            <person name="Dhingra A."/>
            <person name="Duval H."/>
            <person name="Fernandez I Marti A."/>
            <person name="Frias L."/>
            <person name="Galan B."/>
            <person name="Garcia J.L."/>
            <person name="Howad W."/>
            <person name="Gomez-Garrido J."/>
            <person name="Gut M."/>
            <person name="Julca I."/>
            <person name="Morata J."/>
            <person name="Puigdomenech P."/>
            <person name="Ribeca P."/>
            <person name="Rubio Cabetas M.J."/>
            <person name="Vlasova A."/>
            <person name="Wirthensohn M."/>
            <person name="Garcia-Mas J."/>
            <person name="Gabaldon T."/>
            <person name="Casacuberta J.M."/>
            <person name="Arus P."/>
        </authorList>
    </citation>
    <scope>NUCLEOTIDE SEQUENCE [LARGE SCALE GENOMIC DNA]</scope>
    <source>
        <strain evidence="4">cv. Texas</strain>
    </source>
</reference>
<evidence type="ECO:0000313" key="3">
    <source>
        <dbReference type="EMBL" id="VVA22575.1"/>
    </source>
</evidence>
<feature type="domain" description="F-box" evidence="1">
    <location>
        <begin position="134"/>
        <end position="169"/>
    </location>
</feature>
<dbReference type="InterPro" id="IPR053781">
    <property type="entry name" value="F-box_AtFBL13-like"/>
</dbReference>
<dbReference type="Proteomes" id="UP000327085">
    <property type="component" value="Chromosome 6"/>
</dbReference>
<dbReference type="OMA" id="QYWHEPH"/>
<dbReference type="InterPro" id="IPR055357">
    <property type="entry name" value="LRR_At1g61320_AtMIF1"/>
</dbReference>
<dbReference type="InParanoid" id="A0A5E4F396"/>
<dbReference type="PANTHER" id="PTHR34145">
    <property type="entry name" value="OS02G0105600 PROTEIN"/>
    <property type="match status" value="1"/>
</dbReference>
<dbReference type="SUPFAM" id="SSF81383">
    <property type="entry name" value="F-box domain"/>
    <property type="match status" value="1"/>
</dbReference>
<dbReference type="InterPro" id="IPR001810">
    <property type="entry name" value="F-box_dom"/>
</dbReference>
<dbReference type="EMBL" id="CABIKO010000062">
    <property type="protein sequence ID" value="VVA22575.1"/>
    <property type="molecule type" value="Genomic_DNA"/>
</dbReference>
<dbReference type="Pfam" id="PF23622">
    <property type="entry name" value="LRR_At1g61320_AtMIF1"/>
    <property type="match status" value="1"/>
</dbReference>
<proteinExistence type="predicted"/>
<feature type="domain" description="At1g61320/AtMIF1 LRR" evidence="2">
    <location>
        <begin position="262"/>
        <end position="531"/>
    </location>
</feature>
<dbReference type="Pfam" id="PF00646">
    <property type="entry name" value="F-box"/>
    <property type="match status" value="1"/>
</dbReference>
<dbReference type="FunCoup" id="A0A5E4F396">
    <property type="interactions" value="101"/>
</dbReference>
<organism evidence="3 4">
    <name type="scientific">Prunus dulcis</name>
    <name type="common">Almond</name>
    <name type="synonym">Amygdalus dulcis</name>
    <dbReference type="NCBI Taxonomy" id="3755"/>
    <lineage>
        <taxon>Eukaryota</taxon>
        <taxon>Viridiplantae</taxon>
        <taxon>Streptophyta</taxon>
        <taxon>Embryophyta</taxon>
        <taxon>Tracheophyta</taxon>
        <taxon>Spermatophyta</taxon>
        <taxon>Magnoliopsida</taxon>
        <taxon>eudicotyledons</taxon>
        <taxon>Gunneridae</taxon>
        <taxon>Pentapetalae</taxon>
        <taxon>rosids</taxon>
        <taxon>fabids</taxon>
        <taxon>Rosales</taxon>
        <taxon>Rosaceae</taxon>
        <taxon>Amygdaloideae</taxon>
        <taxon>Amygdaleae</taxon>
        <taxon>Prunus</taxon>
    </lineage>
</organism>
<evidence type="ECO:0000313" key="4">
    <source>
        <dbReference type="Proteomes" id="UP000327085"/>
    </source>
</evidence>
<dbReference type="Gramene" id="VVA22575">
    <property type="protein sequence ID" value="VVA22575"/>
    <property type="gene ID" value="Prudul26B000021"/>
</dbReference>
<name>A0A5E4F396_PRUDU</name>
<protein>
    <submittedName>
        <fullName evidence="3">PREDICTED: F-box</fullName>
    </submittedName>
</protein>
<evidence type="ECO:0000259" key="2">
    <source>
        <dbReference type="Pfam" id="PF23622"/>
    </source>
</evidence>
<dbReference type="AlphaFoldDB" id="A0A5E4F396"/>
<dbReference type="CDD" id="cd22160">
    <property type="entry name" value="F-box_AtFBL13-like"/>
    <property type="match status" value="1"/>
</dbReference>
<dbReference type="SUPFAM" id="SSF52047">
    <property type="entry name" value="RNI-like"/>
    <property type="match status" value="1"/>
</dbReference>
<evidence type="ECO:0000259" key="1">
    <source>
        <dbReference type="Pfam" id="PF00646"/>
    </source>
</evidence>
<gene>
    <name evidence="3" type="ORF">ALMOND_2B000021</name>
</gene>
<sequence length="537" mass="60261">MFLCPPKSLSGAAENVVNPSYLSWDPARLDNIELNKQLTHSACVVYRGVVFHIPSILGISGTSMPPPLTTTSFICAMNYFAPPKATCPFQITGTKSTPLQIILHSLETDNLSSTSTLAPGNYKKLMEEEKLDQISSLPFELKQRIISFLPLKEAVRASVLSTHWKSLWSPIQVSLNFDPNPVNHEGSGQEFNQVMGMCMRSYACLEQWKLCLNVVDSNEALILKATKGVDRELHLEFFETKKVSRDFKSEPTSTSACLCLHSHHPTQTESFAGVKLLHLRSVTNLTKTLVSEVFSNCHVLESLKLEKCRGLESLDVKTDSLRSLVVADCSNMAAITISAQNLKSFWFHGALPQIITLKNTRSLVDVVLNLKDGPINNEFDCEEILSILFSFKDVEALTISGWLLEWLCSAGVIFGRLDFQFNKLKALTWIDSLINKDKRDSLACFLNACPLLEKLLVEIDSNLSTIPCPLFYQYWHEPHLWMDFTSVKSNTSQLKHLKSIELLGFTGRDHELQLMDLLLEKAIRVNSLTLTCPEFLS</sequence>
<dbReference type="PANTHER" id="PTHR34145:SF28">
    <property type="entry name" value="F-BOX DOMAIN-CONTAINING PROTEIN"/>
    <property type="match status" value="1"/>
</dbReference>
<dbReference type="Gene3D" id="1.20.1280.50">
    <property type="match status" value="1"/>
</dbReference>
<dbReference type="InterPro" id="IPR053772">
    <property type="entry name" value="At1g61320/At1g61330-like"/>
</dbReference>
<dbReference type="InterPro" id="IPR036047">
    <property type="entry name" value="F-box-like_dom_sf"/>
</dbReference>